<dbReference type="NCBIfam" id="TIGR03943">
    <property type="entry name" value="TIGR03943 family putative permease subunit"/>
    <property type="match status" value="1"/>
</dbReference>
<gene>
    <name evidence="4" type="ORF">AB5J50_06465</name>
</gene>
<name>A0AB39RW94_9ACTN</name>
<feature type="compositionally biased region" description="Basic and acidic residues" evidence="1">
    <location>
        <begin position="101"/>
        <end position="121"/>
    </location>
</feature>
<feature type="region of interest" description="Disordered" evidence="1">
    <location>
        <begin position="74"/>
        <end position="121"/>
    </location>
</feature>
<protein>
    <submittedName>
        <fullName evidence="4">TIGR03943 family protein</fullName>
    </submittedName>
</protein>
<feature type="domain" description="DUF1980" evidence="3">
    <location>
        <begin position="191"/>
        <end position="284"/>
    </location>
</feature>
<dbReference type="InterPro" id="IPR015402">
    <property type="entry name" value="DUF1980"/>
</dbReference>
<dbReference type="InterPro" id="IPR048447">
    <property type="entry name" value="DUF1980_C"/>
</dbReference>
<feature type="transmembrane region" description="Helical" evidence="2">
    <location>
        <begin position="36"/>
        <end position="57"/>
    </location>
</feature>
<feature type="compositionally biased region" description="Basic and acidic residues" evidence="1">
    <location>
        <begin position="79"/>
        <end position="93"/>
    </location>
</feature>
<dbReference type="AlphaFoldDB" id="A0AB39RW94"/>
<evidence type="ECO:0000256" key="2">
    <source>
        <dbReference type="SAM" id="Phobius"/>
    </source>
</evidence>
<feature type="transmembrane region" description="Helical" evidence="2">
    <location>
        <begin position="127"/>
        <end position="146"/>
    </location>
</feature>
<evidence type="ECO:0000259" key="3">
    <source>
        <dbReference type="Pfam" id="PF21537"/>
    </source>
</evidence>
<organism evidence="4">
    <name type="scientific">Streptomyces sp. R35</name>
    <dbReference type="NCBI Taxonomy" id="3238630"/>
    <lineage>
        <taxon>Bacteria</taxon>
        <taxon>Bacillati</taxon>
        <taxon>Actinomycetota</taxon>
        <taxon>Actinomycetes</taxon>
        <taxon>Kitasatosporales</taxon>
        <taxon>Streptomycetaceae</taxon>
        <taxon>Streptomyces</taxon>
    </lineage>
</organism>
<dbReference type="Pfam" id="PF21537">
    <property type="entry name" value="DUF1980_C"/>
    <property type="match status" value="1"/>
</dbReference>
<dbReference type="RefSeq" id="WP_369255738.1">
    <property type="nucleotide sequence ID" value="NZ_CP163440.1"/>
</dbReference>
<keyword evidence="2" id="KW-0472">Membrane</keyword>
<keyword evidence="2" id="KW-1133">Transmembrane helix</keyword>
<reference evidence="4" key="1">
    <citation type="submission" date="2024-07" db="EMBL/GenBank/DDBJ databases">
        <authorList>
            <person name="Yu S.T."/>
        </authorList>
    </citation>
    <scope>NUCLEOTIDE SEQUENCE</scope>
    <source>
        <strain evidence="4">R35</strain>
    </source>
</reference>
<dbReference type="EMBL" id="CP163440">
    <property type="protein sequence ID" value="XDQ60432.1"/>
    <property type="molecule type" value="Genomic_DNA"/>
</dbReference>
<keyword evidence="2" id="KW-0812">Transmembrane</keyword>
<accession>A0AB39RW94</accession>
<proteinExistence type="predicted"/>
<sequence length="290" mass="30841">MNRQAQAAVLFLTGAAVLHAGSTDLYLRYVKAGLQPLLLGAGVVLIVAAVATVWYEVRAGRPGRGMRWVRGMRGARSAQGEDRPEAERDDVHVEGGGSGDGDGHGDDLGDGHGDEHGHGHGHREPRISWLLILPLLALILVAPPALGSYSAMRTGTALQAPFGYPALPAGDPLPLGLVDYAGRAAYDHGRSLGDRRIKITGFVALDRSGTPYLVRMALNCCAADAQPVKIGLSGRIPPVLQPDTWLEVTGTYTSKQTKDPVNGGIIPFLKVSQARPVPTPRDPYDESWNN</sequence>
<evidence type="ECO:0000313" key="4">
    <source>
        <dbReference type="EMBL" id="XDQ60432.1"/>
    </source>
</evidence>
<evidence type="ECO:0000256" key="1">
    <source>
        <dbReference type="SAM" id="MobiDB-lite"/>
    </source>
</evidence>